<reference evidence="15" key="1">
    <citation type="submission" date="2016-10" db="EMBL/GenBank/DDBJ databases">
        <authorList>
            <person name="Varghese N."/>
            <person name="Submissions S."/>
        </authorList>
    </citation>
    <scope>NUCLEOTIDE SEQUENCE [LARGE SCALE GENOMIC DNA]</scope>
    <source>
        <strain evidence="15">CGMCC 1.6854</strain>
    </source>
</reference>
<evidence type="ECO:0000256" key="13">
    <source>
        <dbReference type="SAM" id="MobiDB-lite"/>
    </source>
</evidence>
<keyword evidence="4 10" id="KW-0963">Cytoplasm</keyword>
<evidence type="ECO:0000313" key="14">
    <source>
        <dbReference type="EMBL" id="SDM83001.1"/>
    </source>
</evidence>
<protein>
    <recommendedName>
        <fullName evidence="8 10">Protein GrpE</fullName>
    </recommendedName>
    <alternativeName>
        <fullName evidence="9 10">HSP-70 cofactor</fullName>
    </alternativeName>
</protein>
<dbReference type="PANTHER" id="PTHR21237">
    <property type="entry name" value="GRPE PROTEIN"/>
    <property type="match status" value="1"/>
</dbReference>
<comment type="function">
    <text evidence="7 10 11">Participates actively in the response to hyperosmotic and heat shock by preventing the aggregation of stress-denatured proteins, in association with DnaK and GrpE. It is the nucleotide exchange factor for DnaK and may function as a thermosensor. Unfolded proteins bind initially to DnaJ; upon interaction with the DnaJ-bound protein, DnaK hydrolyzes its bound ATP, resulting in the formation of a stable complex. GrpE releases ADP from DnaK; ATP binding to DnaK triggers the release of the substrate protein, thus completing the reaction cycle. Several rounds of ATP-dependent interactions between DnaJ, DnaK and GrpE are required for fully efficient folding.</text>
</comment>
<keyword evidence="5 10" id="KW-0346">Stress response</keyword>
<comment type="subcellular location">
    <subcellularLocation>
        <location evidence="1 10">Cytoplasm</location>
    </subcellularLocation>
</comment>
<dbReference type="GO" id="GO:0006457">
    <property type="term" value="P:protein folding"/>
    <property type="evidence" value="ECO:0007669"/>
    <property type="project" value="InterPro"/>
</dbReference>
<dbReference type="SUPFAM" id="SSF58014">
    <property type="entry name" value="Coiled-coil domain of nucleotide exchange factor GrpE"/>
    <property type="match status" value="1"/>
</dbReference>
<keyword evidence="15" id="KW-1185">Reference proteome</keyword>
<dbReference type="GO" id="GO:0051082">
    <property type="term" value="F:unfolded protein binding"/>
    <property type="evidence" value="ECO:0007669"/>
    <property type="project" value="TreeGrafter"/>
</dbReference>
<dbReference type="EMBL" id="FNHW01000001">
    <property type="protein sequence ID" value="SDM83001.1"/>
    <property type="molecule type" value="Genomic_DNA"/>
</dbReference>
<gene>
    <name evidence="10" type="primary">grpE</name>
    <name evidence="14" type="ORF">SAMN04488137_2131</name>
</gene>
<dbReference type="InterPro" id="IPR013805">
    <property type="entry name" value="GrpE_CC"/>
</dbReference>
<name>A0A1G9WFK2_9BACL</name>
<dbReference type="GO" id="GO:0051087">
    <property type="term" value="F:protein-folding chaperone binding"/>
    <property type="evidence" value="ECO:0007669"/>
    <property type="project" value="InterPro"/>
</dbReference>
<dbReference type="RefSeq" id="WP_090234431.1">
    <property type="nucleotide sequence ID" value="NZ_FNHW01000001.1"/>
</dbReference>
<dbReference type="NCBIfam" id="NF010738">
    <property type="entry name" value="PRK14140.1"/>
    <property type="match status" value="1"/>
</dbReference>
<dbReference type="STRING" id="459525.SAMN04488137_2131"/>
<evidence type="ECO:0000313" key="15">
    <source>
        <dbReference type="Proteomes" id="UP000199544"/>
    </source>
</evidence>
<dbReference type="SUPFAM" id="SSF51064">
    <property type="entry name" value="Head domain of nucleotide exchange factor GrpE"/>
    <property type="match status" value="1"/>
</dbReference>
<evidence type="ECO:0000256" key="4">
    <source>
        <dbReference type="ARBA" id="ARBA00022490"/>
    </source>
</evidence>
<comment type="subunit">
    <text evidence="3 10">Homodimer.</text>
</comment>
<sequence>MENNHKDTAEFEEMNDTVQEEAAQAEHLENSNAQGDEDQAAESSEPVVEDSRIAQLEASLSETENRLLRVQADFENFKRRTREDQAAQLKYKSQSLITQLLPALDNFERAMDVKVEDAQASSVLQGVEMVYRQLLEAMKSEGLEVIESEGAAFDPNLHQAVMQVQDEEYESNVIVETLQKGYKLKDRVIRPAMVKVNQ</sequence>
<evidence type="ECO:0000256" key="1">
    <source>
        <dbReference type="ARBA" id="ARBA00004496"/>
    </source>
</evidence>
<evidence type="ECO:0000256" key="7">
    <source>
        <dbReference type="ARBA" id="ARBA00053401"/>
    </source>
</evidence>
<dbReference type="GO" id="GO:0005737">
    <property type="term" value="C:cytoplasm"/>
    <property type="evidence" value="ECO:0007669"/>
    <property type="project" value="UniProtKB-SubCell"/>
</dbReference>
<dbReference type="CDD" id="cd00446">
    <property type="entry name" value="GrpE"/>
    <property type="match status" value="1"/>
</dbReference>
<dbReference type="OrthoDB" id="9812586at2"/>
<dbReference type="GO" id="GO:0042803">
    <property type="term" value="F:protein homodimerization activity"/>
    <property type="evidence" value="ECO:0007669"/>
    <property type="project" value="InterPro"/>
</dbReference>
<evidence type="ECO:0000256" key="5">
    <source>
        <dbReference type="ARBA" id="ARBA00023016"/>
    </source>
</evidence>
<dbReference type="PRINTS" id="PR00773">
    <property type="entry name" value="GRPEPROTEIN"/>
</dbReference>
<dbReference type="InterPro" id="IPR000740">
    <property type="entry name" value="GrpE"/>
</dbReference>
<dbReference type="PANTHER" id="PTHR21237:SF23">
    <property type="entry name" value="GRPE PROTEIN HOMOLOG, MITOCHONDRIAL"/>
    <property type="match status" value="1"/>
</dbReference>
<dbReference type="Pfam" id="PF01025">
    <property type="entry name" value="GrpE"/>
    <property type="match status" value="1"/>
</dbReference>
<dbReference type="PROSITE" id="PS01071">
    <property type="entry name" value="GRPE"/>
    <property type="match status" value="1"/>
</dbReference>
<feature type="compositionally biased region" description="Acidic residues" evidence="13">
    <location>
        <begin position="10"/>
        <end position="19"/>
    </location>
</feature>
<keyword evidence="6 10" id="KW-0143">Chaperone</keyword>
<evidence type="ECO:0000256" key="8">
    <source>
        <dbReference type="ARBA" id="ARBA00072274"/>
    </source>
</evidence>
<dbReference type="AlphaFoldDB" id="A0A1G9WFK2"/>
<evidence type="ECO:0000256" key="2">
    <source>
        <dbReference type="ARBA" id="ARBA00009054"/>
    </source>
</evidence>
<dbReference type="InterPro" id="IPR009012">
    <property type="entry name" value="GrpE_head"/>
</dbReference>
<accession>A0A1G9WFK2</accession>
<dbReference type="HAMAP" id="MF_01151">
    <property type="entry name" value="GrpE"/>
    <property type="match status" value="1"/>
</dbReference>
<dbReference type="Gene3D" id="2.30.22.10">
    <property type="entry name" value="Head domain of nucleotide exchange factor GrpE"/>
    <property type="match status" value="1"/>
</dbReference>
<feature type="region of interest" description="Disordered" evidence="13">
    <location>
        <begin position="1"/>
        <end position="56"/>
    </location>
</feature>
<dbReference type="FunFam" id="2.30.22.10:FF:000001">
    <property type="entry name" value="Protein GrpE"/>
    <property type="match status" value="1"/>
</dbReference>
<comment type="similarity">
    <text evidence="2 10 12">Belongs to the GrpE family.</text>
</comment>
<organism evidence="14 15">
    <name type="scientific">Fictibacillus solisalsi</name>
    <dbReference type="NCBI Taxonomy" id="459525"/>
    <lineage>
        <taxon>Bacteria</taxon>
        <taxon>Bacillati</taxon>
        <taxon>Bacillota</taxon>
        <taxon>Bacilli</taxon>
        <taxon>Bacillales</taxon>
        <taxon>Fictibacillaceae</taxon>
        <taxon>Fictibacillus</taxon>
    </lineage>
</organism>
<evidence type="ECO:0000256" key="6">
    <source>
        <dbReference type="ARBA" id="ARBA00023186"/>
    </source>
</evidence>
<evidence type="ECO:0000256" key="12">
    <source>
        <dbReference type="RuleBase" id="RU004478"/>
    </source>
</evidence>
<evidence type="ECO:0000256" key="9">
    <source>
        <dbReference type="ARBA" id="ARBA00076414"/>
    </source>
</evidence>
<dbReference type="Proteomes" id="UP000199544">
    <property type="component" value="Unassembled WGS sequence"/>
</dbReference>
<evidence type="ECO:0000256" key="10">
    <source>
        <dbReference type="HAMAP-Rule" id="MF_01151"/>
    </source>
</evidence>
<evidence type="ECO:0000256" key="3">
    <source>
        <dbReference type="ARBA" id="ARBA00011738"/>
    </source>
</evidence>
<evidence type="ECO:0000256" key="11">
    <source>
        <dbReference type="RuleBase" id="RU000639"/>
    </source>
</evidence>
<dbReference type="Gene3D" id="3.90.20.20">
    <property type="match status" value="1"/>
</dbReference>
<dbReference type="GO" id="GO:0000774">
    <property type="term" value="F:adenyl-nucleotide exchange factor activity"/>
    <property type="evidence" value="ECO:0007669"/>
    <property type="project" value="InterPro"/>
</dbReference>
<proteinExistence type="inferred from homology"/>